<dbReference type="PANTHER" id="PTHR19848">
    <property type="entry name" value="WD40 REPEAT PROTEIN"/>
    <property type="match status" value="1"/>
</dbReference>
<dbReference type="EMBL" id="BAAALD010000077">
    <property type="protein sequence ID" value="GAA1109932.1"/>
    <property type="molecule type" value="Genomic_DNA"/>
</dbReference>
<feature type="region of interest" description="Disordered" evidence="4">
    <location>
        <begin position="112"/>
        <end position="132"/>
    </location>
</feature>
<dbReference type="Pfam" id="PF00400">
    <property type="entry name" value="WD40"/>
    <property type="match status" value="13"/>
</dbReference>
<dbReference type="InterPro" id="IPR011047">
    <property type="entry name" value="Quinoprotein_ADH-like_sf"/>
</dbReference>
<feature type="repeat" description="WD" evidence="3">
    <location>
        <begin position="423"/>
        <end position="454"/>
    </location>
</feature>
<evidence type="ECO:0000256" key="1">
    <source>
        <dbReference type="ARBA" id="ARBA00022574"/>
    </source>
</evidence>
<dbReference type="CDD" id="cd00200">
    <property type="entry name" value="WD40"/>
    <property type="match status" value="2"/>
</dbReference>
<dbReference type="PANTHER" id="PTHR19848:SF8">
    <property type="entry name" value="F-BOX AND WD REPEAT DOMAIN CONTAINING 7"/>
    <property type="match status" value="1"/>
</dbReference>
<evidence type="ECO:0000256" key="3">
    <source>
        <dbReference type="PROSITE-ProRule" id="PRU00221"/>
    </source>
</evidence>
<dbReference type="PROSITE" id="PS50082">
    <property type="entry name" value="WD_REPEATS_2"/>
    <property type="match status" value="12"/>
</dbReference>
<dbReference type="Proteomes" id="UP001499987">
    <property type="component" value="Unassembled WGS sequence"/>
</dbReference>
<evidence type="ECO:0000256" key="4">
    <source>
        <dbReference type="SAM" id="MobiDB-lite"/>
    </source>
</evidence>
<evidence type="ECO:0000313" key="6">
    <source>
        <dbReference type="Proteomes" id="UP001499987"/>
    </source>
</evidence>
<evidence type="ECO:0000256" key="2">
    <source>
        <dbReference type="ARBA" id="ARBA00022737"/>
    </source>
</evidence>
<feature type="repeat" description="WD" evidence="3">
    <location>
        <begin position="258"/>
        <end position="289"/>
    </location>
</feature>
<dbReference type="SUPFAM" id="SSF50998">
    <property type="entry name" value="Quinoprotein alcohol dehydrogenase-like"/>
    <property type="match status" value="2"/>
</dbReference>
<organism evidence="5 6">
    <name type="scientific">Kitasatospora arboriphila</name>
    <dbReference type="NCBI Taxonomy" id="258052"/>
    <lineage>
        <taxon>Bacteria</taxon>
        <taxon>Bacillati</taxon>
        <taxon>Actinomycetota</taxon>
        <taxon>Actinomycetes</taxon>
        <taxon>Kitasatosporales</taxon>
        <taxon>Streptomycetaceae</taxon>
        <taxon>Kitasatospora</taxon>
    </lineage>
</organism>
<proteinExistence type="predicted"/>
<dbReference type="PRINTS" id="PR00320">
    <property type="entry name" value="GPROTEINBRPT"/>
</dbReference>
<sequence length="780" mass="83755">MAVDAGGTYNDRLQDQADRLSRLRVQRGNPSLRVIEERARKLFVRERASLPIATQSSAFGAKYVGLDKLLWLVRTLMSWDEYGVDCAPPDRRSPELDEWRVRWQEITERRPTRRRAVVPGQAASPTDLPRALERPVAPAAEGHVGEPLLPAEAAPSSVVSRPLSQNPVTKRRLPHRERYLSVAFSPDGRVLATGSDDGEVRFWDPTSRTPMGGPHCGHDGEVLSLAFSPNGQYLASGGRDGTVRLWDPVTQTPLDHPLAAYAGEVFSVEFSRDSNLLAAGHHDGTVQLWHPGARAPLGTLGDPGGLIFSATFSPDGKYLAAAGHDGIVRLWDLNTLGRVSEFDVGDSQIHALAFSADGRLLAGGTGNGLMLWNGERYQMLPGLVTEVLSVAFSPDGSLLAAGCANGSVQLWDVATEKPVRGPLSDDNVPVVSLAFSPDGSLLATSSDDYRAQVYARDDSWRPPRLKEPLAVRALRHAIDQGKQLMLPAFDLRSLVMSVAFSPDARLLAAGCGDGAVQFWSPETGTMISAITEGQTSSVLSVAFSPNGQLLATGYRDGRLQFWDPVTRTLVGERPASFADCLAFSPDGQLLAVGDRKVVRLWSSHTRKVVAEIDGVQGEVASSVAFSPDGRLLATGCTNGTVWLWDVASGQIVGRLVGLESTVLAAAFSPDGRLLATGCRDGALRLWDMDSRSEQLFAGHASAVRSVTFSPDGRLLASGSDDCTVRLWDPTDHMTPSKPLNGHASAVRSVAFSPDGDLLATGSMDATVRLWTTGAPHRSSF</sequence>
<dbReference type="PROSITE" id="PS50294">
    <property type="entry name" value="WD_REPEATS_REGION"/>
    <property type="match status" value="10"/>
</dbReference>
<feature type="repeat" description="WD" evidence="3">
    <location>
        <begin position="307"/>
        <end position="341"/>
    </location>
</feature>
<feature type="repeat" description="WD" evidence="3">
    <location>
        <begin position="495"/>
        <end position="529"/>
    </location>
</feature>
<name>A0ABN1TZB5_9ACTN</name>
<feature type="repeat" description="WD" evidence="3">
    <location>
        <begin position="739"/>
        <end position="770"/>
    </location>
</feature>
<protein>
    <recommendedName>
        <fullName evidence="7">WD40 repeat domain-containing protein</fullName>
    </recommendedName>
</protein>
<keyword evidence="1 3" id="KW-0853">WD repeat</keyword>
<accession>A0ABN1TZB5</accession>
<feature type="repeat" description="WD" evidence="3">
    <location>
        <begin position="655"/>
        <end position="696"/>
    </location>
</feature>
<keyword evidence="2" id="KW-0677">Repeat</keyword>
<gene>
    <name evidence="5" type="ORF">GCM10009663_59400</name>
</gene>
<feature type="repeat" description="WD" evidence="3">
    <location>
        <begin position="622"/>
        <end position="654"/>
    </location>
</feature>
<feature type="repeat" description="WD" evidence="3">
    <location>
        <begin position="531"/>
        <end position="563"/>
    </location>
</feature>
<feature type="repeat" description="WD" evidence="3">
    <location>
        <begin position="215"/>
        <end position="247"/>
    </location>
</feature>
<dbReference type="InterPro" id="IPR001680">
    <property type="entry name" value="WD40_rpt"/>
</dbReference>
<evidence type="ECO:0000313" key="5">
    <source>
        <dbReference type="EMBL" id="GAA1109932.1"/>
    </source>
</evidence>
<dbReference type="SMART" id="SM00320">
    <property type="entry name" value="WD40"/>
    <property type="match status" value="14"/>
</dbReference>
<evidence type="ECO:0008006" key="7">
    <source>
        <dbReference type="Google" id="ProtNLM"/>
    </source>
</evidence>
<dbReference type="PROSITE" id="PS00678">
    <property type="entry name" value="WD_REPEATS_1"/>
    <property type="match status" value="4"/>
</dbReference>
<comment type="caution">
    <text evidence="5">The sequence shown here is derived from an EMBL/GenBank/DDBJ whole genome shotgun (WGS) entry which is preliminary data.</text>
</comment>
<keyword evidence="6" id="KW-1185">Reference proteome</keyword>
<dbReference type="Gene3D" id="2.130.10.10">
    <property type="entry name" value="YVTN repeat-like/Quinoprotein amine dehydrogenase"/>
    <property type="match status" value="6"/>
</dbReference>
<reference evidence="5 6" key="1">
    <citation type="journal article" date="2019" name="Int. J. Syst. Evol. Microbiol.">
        <title>The Global Catalogue of Microorganisms (GCM) 10K type strain sequencing project: providing services to taxonomists for standard genome sequencing and annotation.</title>
        <authorList>
            <consortium name="The Broad Institute Genomics Platform"/>
            <consortium name="The Broad Institute Genome Sequencing Center for Infectious Disease"/>
            <person name="Wu L."/>
            <person name="Ma J."/>
        </authorList>
    </citation>
    <scope>NUCLEOTIDE SEQUENCE [LARGE SCALE GENOMIC DNA]</scope>
    <source>
        <strain evidence="5 6">JCM 13002</strain>
    </source>
</reference>
<dbReference type="InterPro" id="IPR019775">
    <property type="entry name" value="WD40_repeat_CS"/>
</dbReference>
<dbReference type="InterPro" id="IPR015943">
    <property type="entry name" value="WD40/YVTN_repeat-like_dom_sf"/>
</dbReference>
<feature type="repeat" description="WD" evidence="3">
    <location>
        <begin position="172"/>
        <end position="204"/>
    </location>
</feature>
<feature type="repeat" description="WD" evidence="3">
    <location>
        <begin position="696"/>
        <end position="728"/>
    </location>
</feature>
<dbReference type="InterPro" id="IPR020472">
    <property type="entry name" value="WD40_PAC1"/>
</dbReference>
<feature type="repeat" description="WD" evidence="3">
    <location>
        <begin position="380"/>
        <end position="421"/>
    </location>
</feature>